<sequence length="938" mass="112223">MKTSSINEDLLLKVFNDTPEYLEEFKKNPLIDIISGTSDWYYEHRNIQEYFASKLISQQPIEEIIRFIQILDKKRTHPSLFNSITFLINILDEGSDKYNKLVNWLVENEPEILFKADNNRISEDLKIKVFQSYFNEVCVEQTLWINNNRTFQTNEIALFASCQPNYNYLISIIEDYKNQHFRTVYSALELLKYFKVSFYKIEELKLFLINKLKQKDFDLSLKSEVVRIIYVQKFTVNDKKYLKDIFNCFTKSTHKELNRSLMNLLLELDDIEDFYDFIYREFLLIHKIKEREIEDKVGRGNQYTINDLIFKINNPNNFLKIIKYHFIDDIKIYTYNEEEDLNKILEKIISFIANDEKYIEKLLFEIKEDYRFHTHERLLKQIIVQSNTKQRAIKYLLNTFDTSNIRYFVSGLIDRESLDILCNKLIEIKTKDIEVEYWRNNIGNSSSRQLSQKFHQVMEGKGIVFKEPVFTEKKANKQKENFKVHIQENFNILFDKKKLKSRIRYLFTKYGKEIDGKKIRDIRSEWWKKNGGWNIIDAHIDILDHIIFSRGKHSTNMKLVNSFLKDDFVLFKKIKSTIERYKSSNRDYEILDTQKKIIMTWTIDQVNLINFNNVARASGPNSFYILNDYQKIETIFFFQNLLDIELPKEFLLNCILYYEFTKSDDNDEEYAKLKRLINDDNVFNERIISNIESDSLIGFSKSKHIEYAVNNNLTSVFKIVRKYFKDNNSSYNQSKILEKYVSITEDFDLLKECTFNIKEHLTWTAIRILVELQRESKFCVNKAIEYLDLEEDRYRVDAIQTLFMLNNQNALPCLIKLLNKGIVPSFGYIKFNNFNNVLDLNELKTFFNLIYKSEFDRFESHTYRNFFNYLITIFSVKEDTFELVQSILIEIKEDLMNQGSDLFYINRLIDDSLDSFINSKSAIYTFEKALSTIKELSL</sequence>
<proteinExistence type="predicted"/>
<protein>
    <submittedName>
        <fullName evidence="1">Uncharacterized protein</fullName>
    </submittedName>
</protein>
<gene>
    <name evidence="1" type="ORF">JCM19300_1630</name>
</gene>
<reference evidence="1 2" key="1">
    <citation type="journal article" date="2014" name="Genome Announc.">
        <title>Draft Genome Sequences of Marine Flavobacterium Algibacter lectus Strains SS8 and NR4.</title>
        <authorList>
            <person name="Takatani N."/>
            <person name="Nakanishi M."/>
            <person name="Meirelles P."/>
            <person name="Mino S."/>
            <person name="Suda W."/>
            <person name="Oshima K."/>
            <person name="Hattori M."/>
            <person name="Ohkuma M."/>
            <person name="Hosokawa M."/>
            <person name="Miyashita K."/>
            <person name="Thompson F.L."/>
            <person name="Niwa A."/>
            <person name="Sawabe T."/>
            <person name="Sawabe T."/>
        </authorList>
    </citation>
    <scope>NUCLEOTIDE SEQUENCE [LARGE SCALE GENOMIC DNA]</scope>
    <source>
        <strain evidence="1 2">JCM 19300</strain>
    </source>
</reference>
<dbReference type="Proteomes" id="UP000029644">
    <property type="component" value="Unassembled WGS sequence"/>
</dbReference>
<comment type="caution">
    <text evidence="1">The sequence shown here is derived from an EMBL/GenBank/DDBJ whole genome shotgun (WGS) entry which is preliminary data.</text>
</comment>
<organism evidence="1 2">
    <name type="scientific">Algibacter lectus</name>
    <dbReference type="NCBI Taxonomy" id="221126"/>
    <lineage>
        <taxon>Bacteria</taxon>
        <taxon>Pseudomonadati</taxon>
        <taxon>Bacteroidota</taxon>
        <taxon>Flavobacteriia</taxon>
        <taxon>Flavobacteriales</taxon>
        <taxon>Flavobacteriaceae</taxon>
        <taxon>Algibacter</taxon>
    </lineage>
</organism>
<dbReference type="EMBL" id="BBNQ01000003">
    <property type="protein sequence ID" value="GAL61807.1"/>
    <property type="molecule type" value="Genomic_DNA"/>
</dbReference>
<dbReference type="AlphaFoldDB" id="A0A090W2Q3"/>
<evidence type="ECO:0000313" key="1">
    <source>
        <dbReference type="EMBL" id="GAL61807.1"/>
    </source>
</evidence>
<dbReference type="OrthoDB" id="8450256at2"/>
<accession>A0A090W2Q3</accession>
<name>A0A090W2Q3_9FLAO</name>
<dbReference type="RefSeq" id="WP_042503674.1">
    <property type="nucleotide sequence ID" value="NZ_BBNQ01000003.1"/>
</dbReference>
<evidence type="ECO:0000313" key="2">
    <source>
        <dbReference type="Proteomes" id="UP000029644"/>
    </source>
</evidence>